<sequence>MADYLSRPPVEAAEEDIDERIQYESKFTQTDLPLPSLDKSIPLKITTA</sequence>
<protein>
    <submittedName>
        <fullName evidence="1">Uncharacterized protein</fullName>
    </submittedName>
</protein>
<reference evidence="1" key="1">
    <citation type="submission" date="2021-02" db="EMBL/GenBank/DDBJ databases">
        <authorList>
            <person name="Nowell W R."/>
        </authorList>
    </citation>
    <scope>NUCLEOTIDE SEQUENCE</scope>
</reference>
<dbReference type="EMBL" id="CAJOBR010093706">
    <property type="protein sequence ID" value="CAF5144662.1"/>
    <property type="molecule type" value="Genomic_DNA"/>
</dbReference>
<feature type="non-terminal residue" evidence="1">
    <location>
        <position position="48"/>
    </location>
</feature>
<gene>
    <name evidence="1" type="ORF">QYT958_LOCUS48056</name>
</gene>
<evidence type="ECO:0000313" key="1">
    <source>
        <dbReference type="EMBL" id="CAF5144662.1"/>
    </source>
</evidence>
<dbReference type="Proteomes" id="UP000663848">
    <property type="component" value="Unassembled WGS sequence"/>
</dbReference>
<dbReference type="AlphaFoldDB" id="A0A822GH09"/>
<evidence type="ECO:0000313" key="2">
    <source>
        <dbReference type="Proteomes" id="UP000663848"/>
    </source>
</evidence>
<organism evidence="1 2">
    <name type="scientific">Rotaria socialis</name>
    <dbReference type="NCBI Taxonomy" id="392032"/>
    <lineage>
        <taxon>Eukaryota</taxon>
        <taxon>Metazoa</taxon>
        <taxon>Spiralia</taxon>
        <taxon>Gnathifera</taxon>
        <taxon>Rotifera</taxon>
        <taxon>Eurotatoria</taxon>
        <taxon>Bdelloidea</taxon>
        <taxon>Philodinida</taxon>
        <taxon>Philodinidae</taxon>
        <taxon>Rotaria</taxon>
    </lineage>
</organism>
<proteinExistence type="predicted"/>
<accession>A0A822GH09</accession>
<comment type="caution">
    <text evidence="1">The sequence shown here is derived from an EMBL/GenBank/DDBJ whole genome shotgun (WGS) entry which is preliminary data.</text>
</comment>
<name>A0A822GH09_9BILA</name>